<proteinExistence type="inferred from homology"/>
<dbReference type="Proteomes" id="UP000005087">
    <property type="component" value="Chromosome"/>
</dbReference>
<protein>
    <recommendedName>
        <fullName evidence="12">Lipase maturation factor</fullName>
    </recommendedName>
</protein>
<feature type="transmembrane region" description="Helical" evidence="7">
    <location>
        <begin position="96"/>
        <end position="115"/>
    </location>
</feature>
<evidence type="ECO:0000256" key="4">
    <source>
        <dbReference type="ARBA" id="ARBA00022824"/>
    </source>
</evidence>
<sequence>MSWDWFTSDEYWISRLVFQKMLAALYLVAFLSAVNQFRPLLGERGLLPVPEFLARVNFRRAPSLFHLHYSDRFFAAVAVTGVVVSAALVAGVADLLPVWGCLLLWAVPWVLYLSIVNVGQTWYAFGWESLLLETGFLAIFLGPAHTGVPTLVLWLLLWLLFRLEFGAGLIKMRGDRCWRELTCLYYHHETQPLPGPLSWYFHHLPRWMHRVEAAANHVAQLVVPFVLFAPQPAASVAAGVVIVTQGWLVLSGNFSWLNALTITLAVPALDGELLGVSPPEELATPPVWYGALVIAVTAGVAVLSYWPVKNLLGKGQLMNYSFNQFHLVNTYGAFGSVTRDRYEVIIEGTDEETIGPETVWREYEFKGKPGDPYRRPRQVAPYHLRLDWLLWFLSLSSRYGGRWLPALVRKLLDGDPQIRRLLRHDPFDGKPPTHLRARLFHYRFTTPAERAETGAWWVREPVGTVVRTCRLNADGTPVPV</sequence>
<evidence type="ECO:0000313" key="11">
    <source>
        <dbReference type="Proteomes" id="UP000005087"/>
    </source>
</evidence>
<dbReference type="GO" id="GO:0051604">
    <property type="term" value="P:protein maturation"/>
    <property type="evidence" value="ECO:0007669"/>
    <property type="project" value="InterPro"/>
</dbReference>
<evidence type="ECO:0000256" key="5">
    <source>
        <dbReference type="ARBA" id="ARBA00022989"/>
    </source>
</evidence>
<comment type="similarity">
    <text evidence="2">Belongs to the lipase maturation factor family.</text>
</comment>
<evidence type="ECO:0000256" key="1">
    <source>
        <dbReference type="ARBA" id="ARBA00004477"/>
    </source>
</evidence>
<name>I1D4Z3_9PSEU</name>
<gene>
    <name evidence="10" type="ORF">SacglDRAFT_03151</name>
</gene>
<evidence type="ECO:0000256" key="3">
    <source>
        <dbReference type="ARBA" id="ARBA00022692"/>
    </source>
</evidence>
<comment type="subcellular location">
    <subcellularLocation>
        <location evidence="1">Endoplasmic reticulum membrane</location>
        <topology evidence="1">Multi-pass membrane protein</topology>
    </subcellularLocation>
</comment>
<keyword evidence="11" id="KW-1185">Reference proteome</keyword>
<dbReference type="AlphaFoldDB" id="I1D4Z3"/>
<feature type="transmembrane region" description="Helical" evidence="7">
    <location>
        <begin position="73"/>
        <end position="90"/>
    </location>
</feature>
<keyword evidence="6 7" id="KW-0472">Membrane</keyword>
<dbReference type="PANTHER" id="PTHR14463">
    <property type="entry name" value="LIPASE MATURATION FACTOR"/>
    <property type="match status" value="1"/>
</dbReference>
<feature type="transmembrane region" description="Helical" evidence="7">
    <location>
        <begin position="247"/>
        <end position="267"/>
    </location>
</feature>
<evidence type="ECO:0000256" key="2">
    <source>
        <dbReference type="ARBA" id="ARBA00005512"/>
    </source>
</evidence>
<feature type="domain" description="Lipase maturation factor 1/2 N-terminal" evidence="8">
    <location>
        <begin position="123"/>
        <end position="272"/>
    </location>
</feature>
<dbReference type="EMBL" id="CM001484">
    <property type="protein sequence ID" value="EIF00018.1"/>
    <property type="molecule type" value="Genomic_DNA"/>
</dbReference>
<dbReference type="Pfam" id="PF06762">
    <property type="entry name" value="LMF1"/>
    <property type="match status" value="1"/>
</dbReference>
<accession>I1D4Z3</accession>
<keyword evidence="4" id="KW-0256">Endoplasmic reticulum</keyword>
<evidence type="ECO:0008006" key="12">
    <source>
        <dbReference type="Google" id="ProtNLM"/>
    </source>
</evidence>
<feature type="transmembrane region" description="Helical" evidence="7">
    <location>
        <begin position="12"/>
        <end position="34"/>
    </location>
</feature>
<dbReference type="InterPro" id="IPR009613">
    <property type="entry name" value="LMF"/>
</dbReference>
<dbReference type="OrthoDB" id="9793230at2"/>
<dbReference type="Pfam" id="PF25179">
    <property type="entry name" value="LMF1_C"/>
    <property type="match status" value="1"/>
</dbReference>
<feature type="transmembrane region" description="Helical" evidence="7">
    <location>
        <begin position="287"/>
        <end position="308"/>
    </location>
</feature>
<keyword evidence="5 7" id="KW-1133">Transmembrane helix</keyword>
<dbReference type="InterPro" id="IPR057434">
    <property type="entry name" value="LMF1/2_N"/>
</dbReference>
<evidence type="ECO:0000259" key="9">
    <source>
        <dbReference type="Pfam" id="PF25179"/>
    </source>
</evidence>
<reference evidence="11" key="2">
    <citation type="submission" date="2012-01" db="EMBL/GenBank/DDBJ databases">
        <title>Noncontiguous Finished sequence of chromosome of Saccharomonospora glauca K62.</title>
        <authorList>
            <consortium name="US DOE Joint Genome Institute"/>
            <person name="Lucas S."/>
            <person name="Han J."/>
            <person name="Lapidus A."/>
            <person name="Cheng J.-F."/>
            <person name="Goodwin L."/>
            <person name="Pitluck S."/>
            <person name="Peters L."/>
            <person name="Mikhailova N."/>
            <person name="Held B."/>
            <person name="Detter J.C."/>
            <person name="Han C."/>
            <person name="Tapia R."/>
            <person name="Land M."/>
            <person name="Hauser L."/>
            <person name="Kyrpides N."/>
            <person name="Ivanova N."/>
            <person name="Pagani I."/>
            <person name="Brambilla E.-M."/>
            <person name="Klenk H.-P."/>
            <person name="Woyke T."/>
        </authorList>
    </citation>
    <scope>NUCLEOTIDE SEQUENCE [LARGE SCALE GENOMIC DNA]</scope>
    <source>
        <strain evidence="11">K62</strain>
    </source>
</reference>
<dbReference type="eggNOG" id="COG3011">
    <property type="taxonomic scope" value="Bacteria"/>
</dbReference>
<dbReference type="HOGENOM" id="CLU_020557_2_0_11"/>
<evidence type="ECO:0000313" key="10">
    <source>
        <dbReference type="EMBL" id="EIF00018.1"/>
    </source>
</evidence>
<organism evidence="10 11">
    <name type="scientific">Saccharomonospora glauca K62</name>
    <dbReference type="NCBI Taxonomy" id="928724"/>
    <lineage>
        <taxon>Bacteria</taxon>
        <taxon>Bacillati</taxon>
        <taxon>Actinomycetota</taxon>
        <taxon>Actinomycetes</taxon>
        <taxon>Pseudonocardiales</taxon>
        <taxon>Pseudonocardiaceae</taxon>
        <taxon>Saccharomonospora</taxon>
    </lineage>
</organism>
<evidence type="ECO:0000256" key="6">
    <source>
        <dbReference type="ARBA" id="ARBA00023136"/>
    </source>
</evidence>
<evidence type="ECO:0000259" key="8">
    <source>
        <dbReference type="Pfam" id="PF06762"/>
    </source>
</evidence>
<dbReference type="STRING" id="928724.SacglDRAFT_03151"/>
<dbReference type="PANTHER" id="PTHR14463:SF10">
    <property type="entry name" value="LIPASE MATURATION FACTOR 1"/>
    <property type="match status" value="1"/>
</dbReference>
<feature type="domain" description="Lipase maturation factor 1/2 C-terminal" evidence="9">
    <location>
        <begin position="327"/>
        <end position="465"/>
    </location>
</feature>
<keyword evidence="3 7" id="KW-0812">Transmembrane</keyword>
<evidence type="ECO:0000256" key="7">
    <source>
        <dbReference type="SAM" id="Phobius"/>
    </source>
</evidence>
<reference evidence="10 11" key="1">
    <citation type="submission" date="2011-09" db="EMBL/GenBank/DDBJ databases">
        <authorList>
            <consortium name="US DOE Joint Genome Institute (JGI-PGF)"/>
            <person name="Lucas S."/>
            <person name="Han J."/>
            <person name="Lapidus A."/>
            <person name="Cheng J.-F."/>
            <person name="Goodwin L."/>
            <person name="Pitluck S."/>
            <person name="Peters L."/>
            <person name="Land M.L."/>
            <person name="Hauser L."/>
            <person name="Brambilla E."/>
            <person name="Klenk H.-P."/>
            <person name="Woyke T.J."/>
        </authorList>
    </citation>
    <scope>NUCLEOTIDE SEQUENCE [LARGE SCALE GENOMIC DNA]</scope>
    <source>
        <strain evidence="10 11">K62</strain>
    </source>
</reference>
<dbReference type="InterPro" id="IPR057433">
    <property type="entry name" value="LMF1/2_C"/>
</dbReference>
<dbReference type="RefSeq" id="WP_005465729.1">
    <property type="nucleotide sequence ID" value="NZ_CM001484.1"/>
</dbReference>